<feature type="region of interest" description="Disordered" evidence="1">
    <location>
        <begin position="311"/>
        <end position="331"/>
    </location>
</feature>
<evidence type="ECO:0000256" key="1">
    <source>
        <dbReference type="SAM" id="MobiDB-lite"/>
    </source>
</evidence>
<proteinExistence type="predicted"/>
<dbReference type="EMBL" id="CP106738">
    <property type="protein sequence ID" value="UXX83559.1"/>
    <property type="molecule type" value="Genomic_DNA"/>
</dbReference>
<name>A0ABY6DCG9_9RHOB</name>
<evidence type="ECO:0000313" key="2">
    <source>
        <dbReference type="EMBL" id="UXX83559.1"/>
    </source>
</evidence>
<evidence type="ECO:0000313" key="3">
    <source>
        <dbReference type="Proteomes" id="UP001064087"/>
    </source>
</evidence>
<dbReference type="Proteomes" id="UP001064087">
    <property type="component" value="Chromosome"/>
</dbReference>
<organism evidence="2 3">
    <name type="scientific">Roseovarius pelagicus</name>
    <dbReference type="NCBI Taxonomy" id="2980108"/>
    <lineage>
        <taxon>Bacteria</taxon>
        <taxon>Pseudomonadati</taxon>
        <taxon>Pseudomonadota</taxon>
        <taxon>Alphaproteobacteria</taxon>
        <taxon>Rhodobacterales</taxon>
        <taxon>Roseobacteraceae</taxon>
        <taxon>Roseovarius</taxon>
    </lineage>
</organism>
<dbReference type="RefSeq" id="WP_206295726.1">
    <property type="nucleotide sequence ID" value="NZ_CP106738.1"/>
</dbReference>
<sequence length="331" mass="37769">MQDAANTFDMPLSDLKDRDAWLDKVTELTEEDGYLERLGDRHAAIFVEEKPILLVTFETHQRIAEISEDSQPMGWDMVKALGWSHLCLVSDGDTWFRDRSVYGYFDRLVDDGFFEDFDQVIFYGAGPCGYAAAAFSVAAPGAKVVAIQPQATLDPRVAEWDDRYLRMRRTAFDDRYGYAPDMLDAADHAYILYDPEIELDAMHAALFTRSNVTKFRMRFMAEDLDKSLIRMQVLYRILAQASADKLTRTALARLFRARRSDTGYQFNLLRRVTADSRHYLTILLTNKVLEQRRAPRFRRNRQAAIDTLKAQGASLPAGIEEEAPAPPKTGT</sequence>
<gene>
    <name evidence="2" type="ORF">N7U68_02440</name>
</gene>
<accession>A0ABY6DCG9</accession>
<protein>
    <submittedName>
        <fullName evidence="2">Phosphoadenosine phosphosulfate reductase</fullName>
    </submittedName>
</protein>
<reference evidence="2" key="1">
    <citation type="submission" date="2022-10" db="EMBL/GenBank/DDBJ databases">
        <title>Roseovarius pelagicus sp. nov., isolated from Arctic seawater.</title>
        <authorList>
            <person name="Hong Y.W."/>
            <person name="Hwang C.Y."/>
        </authorList>
    </citation>
    <scope>NUCLEOTIDE SEQUENCE</scope>
    <source>
        <strain evidence="2">HL-MP18</strain>
    </source>
</reference>
<keyword evidence="3" id="KW-1185">Reference proteome</keyword>